<comment type="caution">
    <text evidence="1">The sequence shown here is derived from an EMBL/GenBank/DDBJ whole genome shotgun (WGS) entry which is preliminary data.</text>
</comment>
<dbReference type="EMBL" id="QMFB01000048">
    <property type="protein sequence ID" value="RAV09697.1"/>
    <property type="molecule type" value="Genomic_DNA"/>
</dbReference>
<gene>
    <name evidence="1" type="ORF">DQG23_39205</name>
</gene>
<organism evidence="1 2">
    <name type="scientific">Paenibacillus contaminans</name>
    <dbReference type="NCBI Taxonomy" id="450362"/>
    <lineage>
        <taxon>Bacteria</taxon>
        <taxon>Bacillati</taxon>
        <taxon>Bacillota</taxon>
        <taxon>Bacilli</taxon>
        <taxon>Bacillales</taxon>
        <taxon>Paenibacillaceae</taxon>
        <taxon>Paenibacillus</taxon>
    </lineage>
</organism>
<keyword evidence="2" id="KW-1185">Reference proteome</keyword>
<sequence length="80" mass="9765">MWKIVEFLYLRLTCRYVFGQKLTRDMHFRDHVQHEIPVQVYDGSQHIDIGMVESYSEHFIKINNTAYNRNMYTYISRPGY</sequence>
<proteinExistence type="predicted"/>
<dbReference type="Proteomes" id="UP000250369">
    <property type="component" value="Unassembled WGS sequence"/>
</dbReference>
<evidence type="ECO:0000313" key="1">
    <source>
        <dbReference type="EMBL" id="RAV09697.1"/>
    </source>
</evidence>
<protein>
    <submittedName>
        <fullName evidence="1">Uncharacterized protein</fullName>
    </submittedName>
</protein>
<accession>A0A329LYH9</accession>
<reference evidence="1 2" key="1">
    <citation type="journal article" date="2009" name="Int. J. Syst. Evol. Microbiol.">
        <title>Paenibacillus contaminans sp. nov., isolated from a contaminated laboratory plate.</title>
        <authorList>
            <person name="Chou J.H."/>
            <person name="Lee J.H."/>
            <person name="Lin M.C."/>
            <person name="Chang P.S."/>
            <person name="Arun A.B."/>
            <person name="Young C.C."/>
            <person name="Chen W.M."/>
        </authorList>
    </citation>
    <scope>NUCLEOTIDE SEQUENCE [LARGE SCALE GENOMIC DNA]</scope>
    <source>
        <strain evidence="1 2">CKOBP-6</strain>
    </source>
</reference>
<dbReference type="AlphaFoldDB" id="A0A329LYH9"/>
<dbReference type="RefSeq" id="WP_113036495.1">
    <property type="nucleotide sequence ID" value="NZ_QMFB01000048.1"/>
</dbReference>
<evidence type="ECO:0000313" key="2">
    <source>
        <dbReference type="Proteomes" id="UP000250369"/>
    </source>
</evidence>
<name>A0A329LYH9_9BACL</name>
<dbReference type="OrthoDB" id="2626448at2"/>